<evidence type="ECO:0000313" key="1">
    <source>
        <dbReference type="EMBL" id="ERN10080.1"/>
    </source>
</evidence>
<dbReference type="HOGENOM" id="CLU_1779920_0_0_1"/>
<dbReference type="AlphaFoldDB" id="W1PS50"/>
<proteinExistence type="predicted"/>
<dbReference type="EMBL" id="KI392979">
    <property type="protein sequence ID" value="ERN10080.1"/>
    <property type="molecule type" value="Genomic_DNA"/>
</dbReference>
<protein>
    <submittedName>
        <fullName evidence="1">Uncharacterized protein</fullName>
    </submittedName>
</protein>
<gene>
    <name evidence="1" type="ORF">AMTR_s00013p00258570</name>
</gene>
<dbReference type="Gramene" id="ERN10080">
    <property type="protein sequence ID" value="ERN10080"/>
    <property type="gene ID" value="AMTR_s00013p00258570"/>
</dbReference>
<keyword evidence="2" id="KW-1185">Reference proteome</keyword>
<dbReference type="Proteomes" id="UP000017836">
    <property type="component" value="Unassembled WGS sequence"/>
</dbReference>
<reference evidence="2" key="1">
    <citation type="journal article" date="2013" name="Science">
        <title>The Amborella genome and the evolution of flowering plants.</title>
        <authorList>
            <consortium name="Amborella Genome Project"/>
        </authorList>
    </citation>
    <scope>NUCLEOTIDE SEQUENCE [LARGE SCALE GENOMIC DNA]</scope>
</reference>
<name>W1PS50_AMBTC</name>
<accession>W1PS50</accession>
<organism evidence="1 2">
    <name type="scientific">Amborella trichopoda</name>
    <dbReference type="NCBI Taxonomy" id="13333"/>
    <lineage>
        <taxon>Eukaryota</taxon>
        <taxon>Viridiplantae</taxon>
        <taxon>Streptophyta</taxon>
        <taxon>Embryophyta</taxon>
        <taxon>Tracheophyta</taxon>
        <taxon>Spermatophyta</taxon>
        <taxon>Magnoliopsida</taxon>
        <taxon>Amborellales</taxon>
        <taxon>Amborellaceae</taxon>
        <taxon>Amborella</taxon>
    </lineage>
</organism>
<evidence type="ECO:0000313" key="2">
    <source>
        <dbReference type="Proteomes" id="UP000017836"/>
    </source>
</evidence>
<sequence>MRLWLTTSPSILITVCPSFLKESVLIPIRVRQILDLDQELDPYVEWDLKDAFPPYPFCKGSPTTMCIDVIVEDWPQTLLECILHGRLPGNRKERIALRRLSTRYTCINRLCTCSNWLLYDRFFKGILLRCLSCILPITLSQEISST</sequence>